<feature type="domain" description="C2H2-type" evidence="11">
    <location>
        <begin position="345"/>
        <end position="372"/>
    </location>
</feature>
<dbReference type="PROSITE" id="PS00028">
    <property type="entry name" value="ZINC_FINGER_C2H2_1"/>
    <property type="match status" value="22"/>
</dbReference>
<gene>
    <name evidence="12" type="ORF">BDFB_001481</name>
</gene>
<feature type="domain" description="C2H2-type" evidence="11">
    <location>
        <begin position="373"/>
        <end position="400"/>
    </location>
</feature>
<evidence type="ECO:0000256" key="6">
    <source>
        <dbReference type="ARBA" id="ARBA00023015"/>
    </source>
</evidence>
<feature type="domain" description="C2H2-type" evidence="11">
    <location>
        <begin position="841"/>
        <end position="868"/>
    </location>
</feature>
<proteinExistence type="predicted"/>
<feature type="domain" description="C2H2-type" evidence="11">
    <location>
        <begin position="671"/>
        <end position="698"/>
    </location>
</feature>
<dbReference type="FunFam" id="3.30.160.60:FF:001963">
    <property type="entry name" value="Replication initiator 1"/>
    <property type="match status" value="1"/>
</dbReference>
<keyword evidence="9" id="KW-0539">Nucleus</keyword>
<evidence type="ECO:0000313" key="13">
    <source>
        <dbReference type="Proteomes" id="UP000292052"/>
    </source>
</evidence>
<dbReference type="EMBL" id="QDEB01097319">
    <property type="protein sequence ID" value="RZC32447.1"/>
    <property type="molecule type" value="Genomic_DNA"/>
</dbReference>
<feature type="domain" description="C2H2-type" evidence="11">
    <location>
        <begin position="257"/>
        <end position="279"/>
    </location>
</feature>
<dbReference type="PROSITE" id="PS50157">
    <property type="entry name" value="ZINC_FINGER_C2H2_2"/>
    <property type="match status" value="22"/>
</dbReference>
<dbReference type="FunFam" id="3.30.160.60:FF:002716">
    <property type="entry name" value="Zinc finger protein 212"/>
    <property type="match status" value="1"/>
</dbReference>
<dbReference type="GO" id="GO:0005634">
    <property type="term" value="C:nucleus"/>
    <property type="evidence" value="ECO:0007669"/>
    <property type="project" value="UniProtKB-SubCell"/>
</dbReference>
<dbReference type="PANTHER" id="PTHR24384">
    <property type="entry name" value="FINGER PUTATIVE TRANSCRIPTION FACTOR FAMILY-RELATED"/>
    <property type="match status" value="1"/>
</dbReference>
<feature type="domain" description="C2H2-type" evidence="11">
    <location>
        <begin position="498"/>
        <end position="525"/>
    </location>
</feature>
<name>A0A482VIU9_ASBVE</name>
<evidence type="ECO:0000256" key="9">
    <source>
        <dbReference type="ARBA" id="ARBA00023242"/>
    </source>
</evidence>
<dbReference type="PANTHER" id="PTHR24384:SF189">
    <property type="entry name" value="C2H2-TYPE DOMAIN-CONTAINING PROTEIN-RELATED"/>
    <property type="match status" value="1"/>
</dbReference>
<evidence type="ECO:0000256" key="8">
    <source>
        <dbReference type="ARBA" id="ARBA00023163"/>
    </source>
</evidence>
<evidence type="ECO:0000256" key="2">
    <source>
        <dbReference type="ARBA" id="ARBA00022723"/>
    </source>
</evidence>
<feature type="domain" description="C2H2-type" evidence="11">
    <location>
        <begin position="585"/>
        <end position="608"/>
    </location>
</feature>
<keyword evidence="2" id="KW-0479">Metal-binding</keyword>
<feature type="domain" description="C2H2-type" evidence="11">
    <location>
        <begin position="896"/>
        <end position="923"/>
    </location>
</feature>
<dbReference type="Pfam" id="PF13894">
    <property type="entry name" value="zf-C2H2_4"/>
    <property type="match status" value="2"/>
</dbReference>
<keyword evidence="3" id="KW-0677">Repeat</keyword>
<feature type="domain" description="C2H2-type" evidence="11">
    <location>
        <begin position="924"/>
        <end position="950"/>
    </location>
</feature>
<dbReference type="FunFam" id="3.30.160.60:FF:000446">
    <property type="entry name" value="Zinc finger protein"/>
    <property type="match status" value="4"/>
</dbReference>
<dbReference type="SMART" id="SM00355">
    <property type="entry name" value="ZnF_C2H2"/>
    <property type="match status" value="26"/>
</dbReference>
<feature type="domain" description="C2H2-type" evidence="11">
    <location>
        <begin position="778"/>
        <end position="806"/>
    </location>
</feature>
<keyword evidence="5" id="KW-0862">Zinc</keyword>
<dbReference type="SUPFAM" id="SSF57667">
    <property type="entry name" value="beta-beta-alpha zinc fingers"/>
    <property type="match status" value="14"/>
</dbReference>
<dbReference type="InterPro" id="IPR050752">
    <property type="entry name" value="C2H2-ZF_domain"/>
</dbReference>
<feature type="domain" description="C2H2-type" evidence="11">
    <location>
        <begin position="401"/>
        <end position="422"/>
    </location>
</feature>
<sequence length="950" mass="109768">MVPRKFAIGFLFASVGGLVGHRNPKFCNTHFELRKLSLYQDHLYSTSYTEISNLQTNNLHLQCKYLMSIVDPKQSEINPDNILEDHLNESDADLLNLLTTEDDCTDILNNIATNEQFERLMSSETNFVDEFIDEMKKETRKVENTFKCFQCSKVFKTKKLLKKHLFIHTGVRKFACDICSKTFKYRYEVDVHKKSHNKPTFQCDICSKMFIHKSHLTTHRRKHLNEFVAFCKECNMGFVTQFLHKTHINLVHKNLQLVCDVCGARLSSLSSLKEHKLTHDPNYGKERSHVCEICGKSYLNSRNLKGHMKIHKQMRPHVCNICGKSVSSKKILETHIKMHTGLKDFICKVCNKGFASKEYLEVHHRIHTGNKPFSCELCGKRFTQKTSLTVHMRHHTGQRPYKCECGKEFTTKSHLMTHYKAHDVGGVDIDYISRPEKKSEDKHCPHCPKSFPNNRKLKRHLIAHSEQRPYSCDICSKKFKRKYDITVHKRVHGGMLSFQCDFCEKILRSKGSFMTHRRRHLKDYIQVCKICGAGFVTNQEYNNHMGSKHGTSAHICDICGRGCYDKAALQGHMAKHAKDYENNKYECNLCNKTFLQEKYLKHHFFRMHKDGGQKFICDLCGKRLNSKTSLRDHLIMHSGLKPIECKECGKGFALRTTLKAHLRIHTGDRPYVCNDCGKAFTQKTSLTIHLRYHSGERPYVCDICQVGFIAYAPTKRDNREENYQKFEIDVNGQKELTVHDVRCAIPKAPQVCKYCDKVFANSSNLKAHVARHEEIPEHACPKCGKTFSNAISKEVHLEMMHTEHFDATLDGFVCKMCDATAATKTLILRHFNSKHRQVIPTLCDVCGKCFSTPKQLKRHAVVHFHDKPHACQTCGKSFKNRDALNGHMSTHDDFKYVCEECGKEFKKQFSLQEHLKKHAGEFMFLCPICDKRFVSKSAGNAHMKTHARLV</sequence>
<feature type="domain" description="C2H2-type" evidence="11">
    <location>
        <begin position="289"/>
        <end position="316"/>
    </location>
</feature>
<keyword evidence="13" id="KW-1185">Reference proteome</keyword>
<feature type="domain" description="C2H2-type" evidence="11">
    <location>
        <begin position="615"/>
        <end position="642"/>
    </location>
</feature>
<evidence type="ECO:0000259" key="11">
    <source>
        <dbReference type="PROSITE" id="PS50157"/>
    </source>
</evidence>
<feature type="domain" description="C2H2-type" evidence="11">
    <location>
        <begin position="643"/>
        <end position="670"/>
    </location>
</feature>
<evidence type="ECO:0000256" key="4">
    <source>
        <dbReference type="ARBA" id="ARBA00022771"/>
    </source>
</evidence>
<dbReference type="FunFam" id="3.30.160.60:FF:000478">
    <property type="entry name" value="Zinc finger protein 133"/>
    <property type="match status" value="1"/>
</dbReference>
<dbReference type="Gene3D" id="3.30.160.60">
    <property type="entry name" value="Classic Zinc Finger"/>
    <property type="match status" value="22"/>
</dbReference>
<dbReference type="Pfam" id="PF00096">
    <property type="entry name" value="zf-C2H2"/>
    <property type="match status" value="13"/>
</dbReference>
<dbReference type="GO" id="GO:0000981">
    <property type="term" value="F:DNA-binding transcription factor activity, RNA polymerase II-specific"/>
    <property type="evidence" value="ECO:0007669"/>
    <property type="project" value="TreeGrafter"/>
</dbReference>
<evidence type="ECO:0000256" key="1">
    <source>
        <dbReference type="ARBA" id="ARBA00004123"/>
    </source>
</evidence>
<dbReference type="Pfam" id="PF13912">
    <property type="entry name" value="zf-C2H2_6"/>
    <property type="match status" value="3"/>
</dbReference>
<feature type="domain" description="C2H2-type" evidence="11">
    <location>
        <begin position="146"/>
        <end position="173"/>
    </location>
</feature>
<feature type="domain" description="C2H2-type" evidence="11">
    <location>
        <begin position="317"/>
        <end position="344"/>
    </location>
</feature>
<evidence type="ECO:0000256" key="3">
    <source>
        <dbReference type="ARBA" id="ARBA00022737"/>
    </source>
</evidence>
<dbReference type="Proteomes" id="UP000292052">
    <property type="component" value="Unassembled WGS sequence"/>
</dbReference>
<dbReference type="FunFam" id="3.30.160.60:FF:000325">
    <property type="entry name" value="ZFP90 zinc finger protein"/>
    <property type="match status" value="1"/>
</dbReference>
<protein>
    <recommendedName>
        <fullName evidence="11">C2H2-type domain-containing protein</fullName>
    </recommendedName>
</protein>
<dbReference type="OrthoDB" id="6077919at2759"/>
<evidence type="ECO:0000256" key="5">
    <source>
        <dbReference type="ARBA" id="ARBA00022833"/>
    </source>
</evidence>
<dbReference type="Pfam" id="PF12874">
    <property type="entry name" value="zf-met"/>
    <property type="match status" value="1"/>
</dbReference>
<organism evidence="12 13">
    <name type="scientific">Asbolus verrucosus</name>
    <name type="common">Desert ironclad beetle</name>
    <dbReference type="NCBI Taxonomy" id="1661398"/>
    <lineage>
        <taxon>Eukaryota</taxon>
        <taxon>Metazoa</taxon>
        <taxon>Ecdysozoa</taxon>
        <taxon>Arthropoda</taxon>
        <taxon>Hexapoda</taxon>
        <taxon>Insecta</taxon>
        <taxon>Pterygota</taxon>
        <taxon>Neoptera</taxon>
        <taxon>Endopterygota</taxon>
        <taxon>Coleoptera</taxon>
        <taxon>Polyphaga</taxon>
        <taxon>Cucujiformia</taxon>
        <taxon>Tenebrionidae</taxon>
        <taxon>Pimeliinae</taxon>
        <taxon>Asbolus</taxon>
    </lineage>
</organism>
<keyword evidence="4 10" id="KW-0863">Zinc-finger</keyword>
<feature type="domain" description="C2H2-type" evidence="11">
    <location>
        <begin position="201"/>
        <end position="228"/>
    </location>
</feature>
<evidence type="ECO:0000256" key="10">
    <source>
        <dbReference type="PROSITE-ProRule" id="PRU00042"/>
    </source>
</evidence>
<comment type="caution">
    <text evidence="12">The sequence shown here is derived from an EMBL/GenBank/DDBJ whole genome shotgun (WGS) entry which is preliminary data.</text>
</comment>
<accession>A0A482VIU9</accession>
<feature type="domain" description="C2H2-type" evidence="11">
    <location>
        <begin position="174"/>
        <end position="201"/>
    </location>
</feature>
<dbReference type="InterPro" id="IPR013087">
    <property type="entry name" value="Znf_C2H2_type"/>
</dbReference>
<feature type="domain" description="C2H2-type" evidence="11">
    <location>
        <begin position="470"/>
        <end position="497"/>
    </location>
</feature>
<keyword evidence="8" id="KW-0804">Transcription</keyword>
<reference evidence="12 13" key="1">
    <citation type="submission" date="2017-03" db="EMBL/GenBank/DDBJ databases">
        <title>Genome of the blue death feigning beetle - Asbolus verrucosus.</title>
        <authorList>
            <person name="Rider S.D."/>
        </authorList>
    </citation>
    <scope>NUCLEOTIDE SEQUENCE [LARGE SCALE GENOMIC DNA]</scope>
    <source>
        <strain evidence="12">Butters</strain>
        <tissue evidence="12">Head and leg muscle</tissue>
    </source>
</reference>
<feature type="domain" description="C2H2-type" evidence="11">
    <location>
        <begin position="442"/>
        <end position="469"/>
    </location>
</feature>
<comment type="subcellular location">
    <subcellularLocation>
        <location evidence="1">Nucleus</location>
    </subcellularLocation>
</comment>
<keyword evidence="7" id="KW-0238">DNA-binding</keyword>
<dbReference type="InterPro" id="IPR036236">
    <property type="entry name" value="Znf_C2H2_sf"/>
</dbReference>
<dbReference type="FunFam" id="3.30.160.60:FF:000100">
    <property type="entry name" value="Zinc finger 45-like"/>
    <property type="match status" value="2"/>
</dbReference>
<feature type="domain" description="C2H2-type" evidence="11">
    <location>
        <begin position="869"/>
        <end position="896"/>
    </location>
</feature>
<dbReference type="GO" id="GO:0008270">
    <property type="term" value="F:zinc ion binding"/>
    <property type="evidence" value="ECO:0007669"/>
    <property type="project" value="UniProtKB-KW"/>
</dbReference>
<evidence type="ECO:0000313" key="12">
    <source>
        <dbReference type="EMBL" id="RZC32447.1"/>
    </source>
</evidence>
<keyword evidence="6" id="KW-0805">Transcription regulation</keyword>
<feature type="domain" description="C2H2-type" evidence="11">
    <location>
        <begin position="750"/>
        <end position="772"/>
    </location>
</feature>
<dbReference type="AlphaFoldDB" id="A0A482VIU9"/>
<evidence type="ECO:0000256" key="7">
    <source>
        <dbReference type="ARBA" id="ARBA00023125"/>
    </source>
</evidence>
<dbReference type="GO" id="GO:0000978">
    <property type="term" value="F:RNA polymerase II cis-regulatory region sequence-specific DNA binding"/>
    <property type="evidence" value="ECO:0007669"/>
    <property type="project" value="TreeGrafter"/>
</dbReference>